<evidence type="ECO:0000313" key="2">
    <source>
        <dbReference type="Proteomes" id="UP000701801"/>
    </source>
</evidence>
<accession>A0A9N9Q526</accession>
<evidence type="ECO:0000313" key="1">
    <source>
        <dbReference type="EMBL" id="CAG8980055.1"/>
    </source>
</evidence>
<organism evidence="1 2">
    <name type="scientific">Hymenoscyphus albidus</name>
    <dbReference type="NCBI Taxonomy" id="595503"/>
    <lineage>
        <taxon>Eukaryota</taxon>
        <taxon>Fungi</taxon>
        <taxon>Dikarya</taxon>
        <taxon>Ascomycota</taxon>
        <taxon>Pezizomycotina</taxon>
        <taxon>Leotiomycetes</taxon>
        <taxon>Helotiales</taxon>
        <taxon>Helotiaceae</taxon>
        <taxon>Hymenoscyphus</taxon>
    </lineage>
</organism>
<dbReference type="InterPro" id="IPR024079">
    <property type="entry name" value="MetalloPept_cat_dom_sf"/>
</dbReference>
<dbReference type="AlphaFoldDB" id="A0A9N9Q526"/>
<gene>
    <name evidence="1" type="ORF">HYALB_00009264</name>
</gene>
<comment type="caution">
    <text evidence="1">The sequence shown here is derived from an EMBL/GenBank/DDBJ whole genome shotgun (WGS) entry which is preliminary data.</text>
</comment>
<dbReference type="OrthoDB" id="10275856at2759"/>
<reference evidence="1" key="1">
    <citation type="submission" date="2021-07" db="EMBL/GenBank/DDBJ databases">
        <authorList>
            <person name="Durling M."/>
        </authorList>
    </citation>
    <scope>NUCLEOTIDE SEQUENCE</scope>
</reference>
<name>A0A9N9Q526_9HELO</name>
<dbReference type="Gene3D" id="3.40.390.10">
    <property type="entry name" value="Collagenase (Catalytic Domain)"/>
    <property type="match status" value="1"/>
</dbReference>
<keyword evidence="2" id="KW-1185">Reference proteome</keyword>
<dbReference type="Proteomes" id="UP000701801">
    <property type="component" value="Unassembled WGS sequence"/>
</dbReference>
<sequence length="316" mass="35984">MYGPPRPRNIYRPEGYENIRENNITDIMDQLISLSKYIVENVKQDDALFIQFFGAPTYYKNVMNIFSRIAALKAAKGGGQTRLHFVADMTKDTNRGMTSVIANFKEDPDSGAPTITLFSPFVTLQDVFYLRPNSELEGLLTYLTYSRQCGILHELMHFVTRQEFYPPVIPWTTIWGLFDGEIKDVFLADAASRGEKKWLQGKLDEETRAGQSDGMTLEDTKVYGELRVLLLPQLKKGPKYACHNADSYALFAIALLGNWNNEGEIVPERGEAAFWYKDAVKRDPFEHLPPPYDVPGDPIFKKFWGRSGRIQGVDFA</sequence>
<proteinExistence type="predicted"/>
<dbReference type="GO" id="GO:0008237">
    <property type="term" value="F:metallopeptidase activity"/>
    <property type="evidence" value="ECO:0007669"/>
    <property type="project" value="InterPro"/>
</dbReference>
<dbReference type="EMBL" id="CAJVRM010000352">
    <property type="protein sequence ID" value="CAG8980055.1"/>
    <property type="molecule type" value="Genomic_DNA"/>
</dbReference>
<protein>
    <submittedName>
        <fullName evidence="1">Uncharacterized protein</fullName>
    </submittedName>
</protein>